<dbReference type="EMBL" id="SOZE01000005">
    <property type="protein sequence ID" value="TFF38879.1"/>
    <property type="molecule type" value="Genomic_DNA"/>
</dbReference>
<feature type="chain" id="PRO_5021412234" evidence="1">
    <location>
        <begin position="24"/>
        <end position="261"/>
    </location>
</feature>
<keyword evidence="1" id="KW-0732">Signal</keyword>
<name>A0A4Y8SIM3_9SPHI</name>
<sequence>MSFFFVLAALMIAGCCFGSVAPARPNGLYKFEGKLNGKIPVFLWFTVKDSVLKGEVTYTNTAKRIPIIVAGTLEKTSEAISYDLSAKTNFLRIREFAGDGTITGVFLGEITAGTFKGLWQAPNTEKQLPFILTASITALPKAIDFTLKPISLNGAYTYHYGKNGYVGGVDINQTKSGMVTVALNSVTAGPAYNIAEVAAQPATVRGNIINVKLPHVNCKFRIRVFKDFLVVNLLNDLDKCEWGNNATVEGIYLKTSAVGKF</sequence>
<dbReference type="AlphaFoldDB" id="A0A4Y8SIM3"/>
<feature type="signal peptide" evidence="1">
    <location>
        <begin position="1"/>
        <end position="23"/>
    </location>
</feature>
<evidence type="ECO:0000313" key="3">
    <source>
        <dbReference type="Proteomes" id="UP000297540"/>
    </source>
</evidence>
<organism evidence="2 3">
    <name type="scientific">Mucilaginibacter psychrotolerans</name>
    <dbReference type="NCBI Taxonomy" id="1524096"/>
    <lineage>
        <taxon>Bacteria</taxon>
        <taxon>Pseudomonadati</taxon>
        <taxon>Bacteroidota</taxon>
        <taxon>Sphingobacteriia</taxon>
        <taxon>Sphingobacteriales</taxon>
        <taxon>Sphingobacteriaceae</taxon>
        <taxon>Mucilaginibacter</taxon>
    </lineage>
</organism>
<protein>
    <submittedName>
        <fullName evidence="2">Uncharacterized protein</fullName>
    </submittedName>
</protein>
<keyword evidence="3" id="KW-1185">Reference proteome</keyword>
<accession>A0A4Y8SIM3</accession>
<proteinExistence type="predicted"/>
<comment type="caution">
    <text evidence="2">The sequence shown here is derived from an EMBL/GenBank/DDBJ whole genome shotgun (WGS) entry which is preliminary data.</text>
</comment>
<evidence type="ECO:0000313" key="2">
    <source>
        <dbReference type="EMBL" id="TFF38879.1"/>
    </source>
</evidence>
<reference evidence="2 3" key="1">
    <citation type="journal article" date="2017" name="Int. J. Syst. Evol. Microbiol.">
        <title>Mucilaginibacterpsychrotolerans sp. nov., isolated from peatlands.</title>
        <authorList>
            <person name="Deng Y."/>
            <person name="Shen L."/>
            <person name="Xu B."/>
            <person name="Liu Y."/>
            <person name="Gu Z."/>
            <person name="Liu H."/>
            <person name="Zhou Y."/>
        </authorList>
    </citation>
    <scope>NUCLEOTIDE SEQUENCE [LARGE SCALE GENOMIC DNA]</scope>
    <source>
        <strain evidence="2 3">NH7-4</strain>
    </source>
</reference>
<evidence type="ECO:0000256" key="1">
    <source>
        <dbReference type="SAM" id="SignalP"/>
    </source>
</evidence>
<dbReference type="Proteomes" id="UP000297540">
    <property type="component" value="Unassembled WGS sequence"/>
</dbReference>
<gene>
    <name evidence="2" type="ORF">E2R66_07710</name>
</gene>